<proteinExistence type="predicted"/>
<dbReference type="GO" id="GO:0016757">
    <property type="term" value="F:glycosyltransferase activity"/>
    <property type="evidence" value="ECO:0007669"/>
    <property type="project" value="UniProtKB-KW"/>
</dbReference>
<keyword evidence="3" id="KW-1185">Reference proteome</keyword>
<evidence type="ECO:0000313" key="3">
    <source>
        <dbReference type="Proteomes" id="UP000186940"/>
    </source>
</evidence>
<gene>
    <name evidence="2" type="ORF">SCAL_001410</name>
</gene>
<dbReference type="CDD" id="cd03801">
    <property type="entry name" value="GT4_PimA-like"/>
    <property type="match status" value="1"/>
</dbReference>
<dbReference type="EC" id="2.4.-.-" evidence="2"/>
<dbReference type="PANTHER" id="PTHR12526:SF630">
    <property type="entry name" value="GLYCOSYLTRANSFERASE"/>
    <property type="match status" value="1"/>
</dbReference>
<keyword evidence="2" id="KW-0808">Transferase</keyword>
<reference evidence="2" key="1">
    <citation type="submission" date="2016-05" db="EMBL/GenBank/DDBJ databases">
        <title>Microbial consortia oxidize butane by reversing methanogenesis.</title>
        <authorList>
            <person name="Laso-Perez R."/>
            <person name="Richter M."/>
            <person name="Wegener G."/>
            <person name="Musat F."/>
        </authorList>
    </citation>
    <scope>NUCLEOTIDE SEQUENCE [LARGE SCALE GENOMIC DNA]</scope>
    <source>
        <strain evidence="2">BOX2</strain>
    </source>
</reference>
<comment type="caution">
    <text evidence="2">The sequence shown here is derived from an EMBL/GenBank/DDBJ whole genome shotgun (WGS) entry which is preliminary data.</text>
</comment>
<dbReference type="InterPro" id="IPR001296">
    <property type="entry name" value="Glyco_trans_1"/>
</dbReference>
<protein>
    <submittedName>
        <fullName evidence="2">Glycosyl transferase, group 1 domain protein</fullName>
        <ecNumber evidence="2">2.4.-.-</ecNumber>
    </submittedName>
</protein>
<dbReference type="EMBL" id="LYOS01000004">
    <property type="protein sequence ID" value="OFV67492.1"/>
    <property type="molecule type" value="Genomic_DNA"/>
</dbReference>
<organism evidence="2 3">
    <name type="scientific">Candidatus Syntropharchaeum caldarium</name>
    <dbReference type="NCBI Taxonomy" id="1838285"/>
    <lineage>
        <taxon>Archaea</taxon>
        <taxon>Methanobacteriati</taxon>
        <taxon>Methanobacteriota</taxon>
        <taxon>Stenosarchaea group</taxon>
        <taxon>Methanomicrobia</taxon>
        <taxon>Methanosarcinales</taxon>
        <taxon>ANME-2 cluster</taxon>
        <taxon>Candidatus Syntropharchaeum</taxon>
    </lineage>
</organism>
<dbReference type="SUPFAM" id="SSF53756">
    <property type="entry name" value="UDP-Glycosyltransferase/glycogen phosphorylase"/>
    <property type="match status" value="1"/>
</dbReference>
<dbReference type="PANTHER" id="PTHR12526">
    <property type="entry name" value="GLYCOSYLTRANSFERASE"/>
    <property type="match status" value="1"/>
</dbReference>
<dbReference type="Pfam" id="PF00534">
    <property type="entry name" value="Glycos_transf_1"/>
    <property type="match status" value="1"/>
</dbReference>
<dbReference type="AlphaFoldDB" id="A0A1F2P926"/>
<accession>A0A1F2P926</accession>
<name>A0A1F2P926_9EURY</name>
<sequence length="371" mass="43263">MPSDIKILLKGAKSGTHSVYQELIDYPPENCTFLHSPTKKLSIDRLLGAGTYYCKLLNIGIASRNADLTHSHQQLILNRIPWVVDFEHAGAFVHFHHQSVRRCWNRRIIEKLLSSKNCKRILPWSFAAKKSLENVIDFSKLEDKTEVVYPAIHNETFKKSKNDKFKILFVGIRFIVKGGKEVLDTFKILDKKYDNLELILISDVPEYIKNQYKDYDNIKIIDSYISRYDLFKNYYPNADIFVFPTRIDTFGMVLLEAMNFELPIVSTNVFAIPEIIEDGKNGFLIPTKVSQYNKEFLILKNGVNDIRNILEKNSEEMVVQKLVEKISILIEDAKLRERMGKYGKKEIQEGKFSINNRNKKLRDIYEISKRR</sequence>
<dbReference type="Gene3D" id="3.40.50.2000">
    <property type="entry name" value="Glycogen Phosphorylase B"/>
    <property type="match status" value="1"/>
</dbReference>
<evidence type="ECO:0000259" key="1">
    <source>
        <dbReference type="Pfam" id="PF00534"/>
    </source>
</evidence>
<dbReference type="Proteomes" id="UP000186940">
    <property type="component" value="Unassembled WGS sequence"/>
</dbReference>
<dbReference type="STRING" id="1838285.SCAL_001410"/>
<keyword evidence="2" id="KW-0328">Glycosyltransferase</keyword>
<evidence type="ECO:0000313" key="2">
    <source>
        <dbReference type="EMBL" id="OFV67492.1"/>
    </source>
</evidence>
<feature type="domain" description="Glycosyl transferase family 1" evidence="1">
    <location>
        <begin position="159"/>
        <end position="296"/>
    </location>
</feature>